<dbReference type="EMBL" id="JAIZAY010000021">
    <property type="protein sequence ID" value="KAJ8021351.1"/>
    <property type="molecule type" value="Genomic_DNA"/>
</dbReference>
<feature type="domain" description="MAM" evidence="6">
    <location>
        <begin position="1310"/>
        <end position="1479"/>
    </location>
</feature>
<proteinExistence type="predicted"/>
<feature type="domain" description="MAM" evidence="6">
    <location>
        <begin position="425"/>
        <end position="588"/>
    </location>
</feature>
<sequence>MPLYRIFFEGTSCDFEYGLCNWRQDVTDDSDWLIRSDVSSTPSWFQGPDRDHSSDSTSGGYIYVDGNQTSINSRIRLISPQYSLASTQCQFTMWYYMFGLEFGDLEVRQKTASREKKLMKAYDGVQDYNRWIFLEATVDSCLTDFQIIIDAEDRQQVAIEGGFAVDDISFVNCAYDQPSTSCSGQYSQCNSGQCYLQSKECDFHLDCCDGTDESEAICLAYDRCDFESGLCNWEQLTTDDFDWRRRAGGTGSSGTGPSRDHTTDSSTGYYMYTEASGSRVRNEAARLASPAIEPTSSGCTLRFYYHMLGEGIGELSVYTRTEINGPLSLQWSQSGNQRDLWRLQSIDIQSSNAFQRPLLSTTAKANFSKAVLTARHVYQLRSGVTLEKIAPMDQTKRLVNHPPTPSSQSATLSFPFFDVLFLPVSACDFETNMCGMSEESPSDTFNWFRSRGFDTVPDRLSAPGNDHTLGSQLGYYTYIKYSEGTANDAAELVTGTFQNSKDECMLTFFYLSDGLRQGHLMVYVRDVASGDEVAIWQKRRGVDGEWNKQEAGIGRRTDPFQIVFRKLRSPVYRGKSALDDIEFENCAVPVQTSPVCGSSQFSCNNGVCIDQDYLCDMADNCGDASDEDGAYCNTRGYNLCTFEDNLCDWNQETRLDDIDWEWFKGPTSNFNGGPSRDHTTGTYEGYFLFLDISSYIGRAQLVSPSIDVSRSSDCQLRFYYHMYGNDVDTLSVYLRPYRNTGSEDIILWQWSGNQGNYWKRQTVDIPLTAIYNYLQIVIEGVAGDGFFGDLAIDDVSLTYGCKFTNALLPTSARPVVTTAAPHTTVTLHPSCKAGSEFYCATEEKCIGIKLVCDFKVDCPGGSDEAKCTKTFCNFENDICNWETSESSVRPADGDDIGILPLFQWMREQANSPTAGDFGPGVDHTFGTELGWYLHVDSSPGVFGNEALVFTKVISQTGPGCYMQFYYHMYGPDVDSLIVYSEVEGQKKILWYRIGGTSKDKWRTEVINIGVKENFKIGIRAVRGISFRGDISVDDISFVDCAPPVIDSTPCSTSQFTCSSGYCIPLDKVCNYGNDCGDNSDEANCGSYPGRCNFELDICDWVQSRKDEYDWTLRSGISANPGTGPTSDHTLDTGNGHYLYTEVFPPRKTGDRAQIISPGMTATSSNCKFRFWYHMDGDDIGSLNTYMVTSFLSTSSTFKMLVDTLTGQQGDWWQLREVPIPKSASDFAIVLEAVTGDGIQGEISVDDVSFSSSCIPGGSVPGSPTEQDDNQRYCSDGRLACSSGSGCYSLSRKCDFIQDCVDGSDELECGTSCDFETGRCGWKNSAKDTLTWERARGDQTIDQIKTGPTSDHTTGTELGYYMLIDTSALGTGAIGDDNNEKGHLQSSFYQHSSSSCTMSLWYHMKGSTVGTLNIFLRTQETEDFTLLFTTSGSQGNQWQFTDDLLIGHQDNFELIIEAIRGVSITGDIAIDDILLENCNDDNYQRPCLSSEVQCSDGSCVDEDHTCDFFQDCPSGEDEQTCASELGRCDFDSIMWANECQWQQLKNDDLDWSRGSSTPSTNTGPSEDHTPDSEGYFLFIESTGGRLGNLARLASPEFNASAQGCKIRFWYHMFGSSMGTLRVYTQSVTSEGALILMWGVSGNQGNQWNSGRVLVTNNNNFKVIVEGILGGAEYSDIAIDDVSFSSSCYSNGRSTISPPTIPCADDRFFCMEDGYCIPNSWYCDGMVDCPAGGEDEPETCVAPKPGKDNAVAIALGTVFGFAGLVLVVAAILFGVYKYKTFIPSGNNNKSLVDGAAPIAVMDQPSYVRHDQTDYGVPLDEMPTADNKNIVSA</sequence>
<reference evidence="7" key="1">
    <citation type="submission" date="2021-10" db="EMBL/GenBank/DDBJ databases">
        <title>Tropical sea cucumber genome reveals ecological adaptation and Cuvierian tubules defense mechanism.</title>
        <authorList>
            <person name="Chen T."/>
        </authorList>
    </citation>
    <scope>NUCLEOTIDE SEQUENCE</scope>
    <source>
        <strain evidence="7">Nanhai2018</strain>
        <tissue evidence="7">Muscle</tissue>
    </source>
</reference>
<feature type="domain" description="MAM" evidence="6">
    <location>
        <begin position="638"/>
        <end position="803"/>
    </location>
</feature>
<dbReference type="InterPro" id="IPR036055">
    <property type="entry name" value="LDL_receptor-like_sf"/>
</dbReference>
<evidence type="ECO:0000256" key="4">
    <source>
        <dbReference type="SAM" id="MobiDB-lite"/>
    </source>
</evidence>
<feature type="disulfide bond" evidence="3">
    <location>
        <begin position="1050"/>
        <end position="1062"/>
    </location>
</feature>
<evidence type="ECO:0000256" key="1">
    <source>
        <dbReference type="ARBA" id="ARBA00023157"/>
    </source>
</evidence>
<evidence type="ECO:0000256" key="3">
    <source>
        <dbReference type="PROSITE-ProRule" id="PRU00124"/>
    </source>
</evidence>
<comment type="caution">
    <text evidence="7">The sequence shown here is derived from an EMBL/GenBank/DDBJ whole genome shotgun (WGS) entry which is preliminary data.</text>
</comment>
<keyword evidence="8" id="KW-1185">Reference proteome</keyword>
<dbReference type="FunFam" id="4.10.400.10:FF:000065">
    <property type="entry name" value="Transmembrane protease serine 7"/>
    <property type="match status" value="1"/>
</dbReference>
<feature type="disulfide bond" evidence="3">
    <location>
        <begin position="182"/>
        <end position="194"/>
    </location>
</feature>
<evidence type="ECO:0000313" key="8">
    <source>
        <dbReference type="Proteomes" id="UP001152320"/>
    </source>
</evidence>
<dbReference type="PROSITE" id="PS50060">
    <property type="entry name" value="MAM_2"/>
    <property type="match status" value="8"/>
</dbReference>
<dbReference type="CDD" id="cd06263">
    <property type="entry name" value="MAM"/>
    <property type="match status" value="8"/>
</dbReference>
<feature type="disulfide bond" evidence="3">
    <location>
        <begin position="596"/>
        <end position="608"/>
    </location>
</feature>
<keyword evidence="1 3" id="KW-1015">Disulfide bond</keyword>
<dbReference type="SUPFAM" id="SSF49899">
    <property type="entry name" value="Concanavalin A-like lectins/glucanases"/>
    <property type="match status" value="8"/>
</dbReference>
<feature type="domain" description="MAM" evidence="6">
    <location>
        <begin position="870"/>
        <end position="1042"/>
    </location>
</feature>
<feature type="domain" description="MAM" evidence="6">
    <location>
        <begin position="11"/>
        <end position="175"/>
    </location>
</feature>
<evidence type="ECO:0000313" key="7">
    <source>
        <dbReference type="EMBL" id="KAJ8021351.1"/>
    </source>
</evidence>
<dbReference type="PANTHER" id="PTHR23282">
    <property type="entry name" value="APICAL ENDOSOMAL GLYCOPROTEIN PRECURSOR"/>
    <property type="match status" value="1"/>
</dbReference>
<protein>
    <submittedName>
        <fullName evidence="7">MAM and LDL-receptor class A domain-containing protein 2</fullName>
    </submittedName>
</protein>
<feature type="domain" description="MAM" evidence="6">
    <location>
        <begin position="1089"/>
        <end position="1255"/>
    </location>
</feature>
<dbReference type="Pfam" id="PF00629">
    <property type="entry name" value="MAM"/>
    <property type="match status" value="8"/>
</dbReference>
<keyword evidence="5" id="KW-1133">Transmembrane helix</keyword>
<dbReference type="OrthoDB" id="412155at2759"/>
<dbReference type="InterPro" id="IPR013320">
    <property type="entry name" value="ConA-like_dom_sf"/>
</dbReference>
<dbReference type="Gene3D" id="4.10.400.10">
    <property type="entry name" value="Low-density Lipoprotein Receptor"/>
    <property type="match status" value="6"/>
</dbReference>
<feature type="disulfide bond" evidence="3">
    <location>
        <begin position="1069"/>
        <end position="1084"/>
    </location>
</feature>
<comment type="caution">
    <text evidence="3">Lacks conserved residue(s) required for the propagation of feature annotation.</text>
</comment>
<dbReference type="Pfam" id="PF00057">
    <property type="entry name" value="Ldl_recept_a"/>
    <property type="match status" value="5"/>
</dbReference>
<dbReference type="InterPro" id="IPR000998">
    <property type="entry name" value="MAM_dom"/>
</dbReference>
<dbReference type="PANTHER" id="PTHR23282:SF146">
    <property type="entry name" value="RT07201P-RELATED"/>
    <property type="match status" value="1"/>
</dbReference>
<feature type="disulfide bond" evidence="3">
    <location>
        <begin position="1493"/>
        <end position="1511"/>
    </location>
</feature>
<keyword evidence="5" id="KW-0812">Transmembrane</keyword>
<dbReference type="SMART" id="SM00192">
    <property type="entry name" value="LDLa"/>
    <property type="match status" value="7"/>
</dbReference>
<feature type="disulfide bond" evidence="3">
    <location>
        <begin position="1505"/>
        <end position="1520"/>
    </location>
</feature>
<dbReference type="PROSITE" id="PS50068">
    <property type="entry name" value="LDLRA_2"/>
    <property type="match status" value="7"/>
</dbReference>
<feature type="disulfide bond" evidence="3">
    <location>
        <begin position="852"/>
        <end position="867"/>
    </location>
</feature>
<keyword evidence="2" id="KW-0325">Glycoprotein</keyword>
<evidence type="ECO:0000259" key="6">
    <source>
        <dbReference type="PROSITE" id="PS50060"/>
    </source>
</evidence>
<dbReference type="SUPFAM" id="SSF57424">
    <property type="entry name" value="LDL receptor-like module"/>
    <property type="match status" value="7"/>
</dbReference>
<feature type="disulfide bond" evidence="3">
    <location>
        <begin position="1486"/>
        <end position="1498"/>
    </location>
</feature>
<accession>A0A9Q1BB27</accession>
<dbReference type="GO" id="GO:0016020">
    <property type="term" value="C:membrane"/>
    <property type="evidence" value="ECO:0007669"/>
    <property type="project" value="InterPro"/>
</dbReference>
<feature type="domain" description="MAM" evidence="6">
    <location>
        <begin position="222"/>
        <end position="355"/>
    </location>
</feature>
<dbReference type="Gene3D" id="2.60.120.200">
    <property type="match status" value="8"/>
</dbReference>
<feature type="region of interest" description="Disordered" evidence="4">
    <location>
        <begin position="247"/>
        <end position="267"/>
    </location>
</feature>
<dbReference type="SMART" id="SM00137">
    <property type="entry name" value="MAM"/>
    <property type="match status" value="8"/>
</dbReference>
<evidence type="ECO:0000256" key="5">
    <source>
        <dbReference type="SAM" id="Phobius"/>
    </source>
</evidence>
<dbReference type="InterPro" id="IPR002172">
    <property type="entry name" value="LDrepeatLR_classA_rpt"/>
</dbReference>
<organism evidence="7 8">
    <name type="scientific">Holothuria leucospilota</name>
    <name type="common">Black long sea cucumber</name>
    <name type="synonym">Mertensiothuria leucospilota</name>
    <dbReference type="NCBI Taxonomy" id="206669"/>
    <lineage>
        <taxon>Eukaryota</taxon>
        <taxon>Metazoa</taxon>
        <taxon>Echinodermata</taxon>
        <taxon>Eleutherozoa</taxon>
        <taxon>Echinozoa</taxon>
        <taxon>Holothuroidea</taxon>
        <taxon>Aspidochirotacea</taxon>
        <taxon>Aspidochirotida</taxon>
        <taxon>Holothuriidae</taxon>
        <taxon>Holothuria</taxon>
    </lineage>
</organism>
<dbReference type="Proteomes" id="UP001152320">
    <property type="component" value="Chromosome 21"/>
</dbReference>
<feature type="compositionally biased region" description="Low complexity" evidence="4">
    <location>
        <begin position="1551"/>
        <end position="1563"/>
    </location>
</feature>
<dbReference type="PROSITE" id="PS01209">
    <property type="entry name" value="LDLRA_1"/>
    <property type="match status" value="5"/>
</dbReference>
<feature type="disulfide bond" evidence="3">
    <location>
        <begin position="1057"/>
        <end position="1075"/>
    </location>
</feature>
<dbReference type="InterPro" id="IPR023415">
    <property type="entry name" value="LDLR_class-A_CS"/>
</dbReference>
<gene>
    <name evidence="7" type="ORF">HOLleu_38521</name>
</gene>
<dbReference type="CDD" id="cd00112">
    <property type="entry name" value="LDLa"/>
    <property type="match status" value="7"/>
</dbReference>
<name>A0A9Q1BB27_HOLLE</name>
<feature type="region of interest" description="Disordered" evidence="4">
    <location>
        <begin position="1549"/>
        <end position="1570"/>
    </location>
</feature>
<dbReference type="PRINTS" id="PR00261">
    <property type="entry name" value="LDLRECEPTOR"/>
</dbReference>
<keyword evidence="5" id="KW-0472">Membrane</keyword>
<feature type="disulfide bond" evidence="3">
    <location>
        <begin position="189"/>
        <end position="207"/>
    </location>
</feature>
<feature type="transmembrane region" description="Helical" evidence="5">
    <location>
        <begin position="1748"/>
        <end position="1774"/>
    </location>
</feature>
<feature type="disulfide bond" evidence="3">
    <location>
        <begin position="1293"/>
        <end position="1308"/>
    </location>
</feature>
<evidence type="ECO:0000256" key="2">
    <source>
        <dbReference type="ARBA" id="ARBA00023180"/>
    </source>
</evidence>
<feature type="domain" description="MAM" evidence="6">
    <location>
        <begin position="1525"/>
        <end position="1688"/>
    </location>
</feature>
<feature type="disulfide bond" evidence="3">
    <location>
        <begin position="603"/>
        <end position="621"/>
    </location>
</feature>
<dbReference type="InterPro" id="IPR051560">
    <property type="entry name" value="MAM_domain-containing"/>
</dbReference>